<feature type="domain" description="Aldehyde dehydrogenase" evidence="9">
    <location>
        <begin position="14"/>
        <end position="472"/>
    </location>
</feature>
<dbReference type="AlphaFoldDB" id="A0A3M7MEC7"/>
<evidence type="ECO:0000259" key="9">
    <source>
        <dbReference type="Pfam" id="PF00171"/>
    </source>
</evidence>
<evidence type="ECO:0000256" key="3">
    <source>
        <dbReference type="ARBA" id="ARBA00023002"/>
    </source>
</evidence>
<dbReference type="InterPro" id="IPR015590">
    <property type="entry name" value="Aldehyde_DH_dom"/>
</dbReference>
<dbReference type="EC" id="1.2.1.3" evidence="4"/>
<feature type="region of interest" description="Disordered" evidence="8">
    <location>
        <begin position="674"/>
        <end position="705"/>
    </location>
</feature>
<evidence type="ECO:0000256" key="5">
    <source>
        <dbReference type="ARBA" id="ARBA00049194"/>
    </source>
</evidence>
<dbReference type="Gene3D" id="3.40.605.10">
    <property type="entry name" value="Aldehyde Dehydrogenase, Chain A, domain 1"/>
    <property type="match status" value="1"/>
</dbReference>
<dbReference type="OrthoDB" id="310895at2759"/>
<organism evidence="10 11">
    <name type="scientific">Pyrenophora seminiperda CCB06</name>
    <dbReference type="NCBI Taxonomy" id="1302712"/>
    <lineage>
        <taxon>Eukaryota</taxon>
        <taxon>Fungi</taxon>
        <taxon>Dikarya</taxon>
        <taxon>Ascomycota</taxon>
        <taxon>Pezizomycotina</taxon>
        <taxon>Dothideomycetes</taxon>
        <taxon>Pleosporomycetidae</taxon>
        <taxon>Pleosporales</taxon>
        <taxon>Pleosporineae</taxon>
        <taxon>Pleosporaceae</taxon>
        <taxon>Pyrenophora</taxon>
    </lineage>
</organism>
<feature type="region of interest" description="Disordered" evidence="8">
    <location>
        <begin position="538"/>
        <end position="586"/>
    </location>
</feature>
<dbReference type="Gene3D" id="3.40.309.10">
    <property type="entry name" value="Aldehyde Dehydrogenase, Chain A, domain 2"/>
    <property type="match status" value="1"/>
</dbReference>
<dbReference type="InterPro" id="IPR016161">
    <property type="entry name" value="Ald_DH/histidinol_DH"/>
</dbReference>
<dbReference type="InterPro" id="IPR016162">
    <property type="entry name" value="Ald_DH_N"/>
</dbReference>
<feature type="compositionally biased region" description="Low complexity" evidence="8">
    <location>
        <begin position="547"/>
        <end position="585"/>
    </location>
</feature>
<accession>A0A3M7MEC7</accession>
<protein>
    <recommendedName>
        <fullName evidence="4">aldehyde dehydrogenase (NAD(+))</fullName>
        <ecNumber evidence="4">1.2.1.3</ecNumber>
    </recommendedName>
</protein>
<evidence type="ECO:0000256" key="6">
    <source>
        <dbReference type="PROSITE-ProRule" id="PRU10007"/>
    </source>
</evidence>
<dbReference type="FunFam" id="3.40.309.10:FF:000009">
    <property type="entry name" value="Aldehyde dehydrogenase A"/>
    <property type="match status" value="1"/>
</dbReference>
<gene>
    <name evidence="10" type="ORF">GMOD_00007746</name>
</gene>
<evidence type="ECO:0000313" key="10">
    <source>
        <dbReference type="EMBL" id="RMZ72724.1"/>
    </source>
</evidence>
<dbReference type="Proteomes" id="UP000265663">
    <property type="component" value="Unassembled WGS sequence"/>
</dbReference>
<sequence>MAPLSEIAYAATMSLERITTISPITNKPVLTRNGLSDTELKSLPETAATAFDTWRRTSLAERQKIVKQALKLLNDRQDVLGKEITEQMGRPIAYTPKEVTTAVMRGEYLLKISDETLKDTAGEPEKGFKRYVRKVPLGPVLILFPWNYPYLTLINSLVPALLAGNTVILKPSPQTPTSAEQIQQIFKEAGLPDSVLQIFHSGSISQIESIARSPQIQLVCFTGSVANGLAVQQAANDRVPLRVGLELGGKDPAYVRSDVDVKWAAEELVDGAVFNSGQSCCSVERVYVDEKIHDEFVKALQEVLSGYKLGDPFDKSTHIGPVVSKRSAETIQTHIKDALEKGAKDATPDNATFKNPPLDGNYVAPTLLTNVTHEMTVMTEETFGPVIPVMKVKDDAEAVKLMNDSQFGLTASIWTKDVNKGHELADDVEAGTVFVNRCDYPAPDLAWVGWKDSGRGQTLSKFGFDQFVKLKSYHNVLAKLRDTLLCCTKHGRKRSLSIGSPTDVRKLPISDTMPGLTDAQRRHLHEKESSDTIHLMSLQSHPPTLPLSPTATSHPPTPSSLATNPFNHISISSPSTTTASSTAPSLREPSDALLNAASKDLPTSVPMPPRCTHEENGPPAMRMKSMWHSERRYSSGSSGEDDVPYKTLHKKAGESAMTLNVEWEWEGKNERADSSRTLSLAGEDRGKRMIGHEKSGRVNGEARLDDSETDSFVIGEEERLIRG</sequence>
<feature type="region of interest" description="Disordered" evidence="8">
    <location>
        <begin position="494"/>
        <end position="515"/>
    </location>
</feature>
<dbReference type="PROSITE" id="PS00687">
    <property type="entry name" value="ALDEHYDE_DEHYDR_GLU"/>
    <property type="match status" value="1"/>
</dbReference>
<comment type="catalytic activity">
    <reaction evidence="5">
        <text>an aldehyde + NAD(+) + H2O = a carboxylate + NADH + 2 H(+)</text>
        <dbReference type="Rhea" id="RHEA:16185"/>
        <dbReference type="ChEBI" id="CHEBI:15377"/>
        <dbReference type="ChEBI" id="CHEBI:15378"/>
        <dbReference type="ChEBI" id="CHEBI:17478"/>
        <dbReference type="ChEBI" id="CHEBI:29067"/>
        <dbReference type="ChEBI" id="CHEBI:57540"/>
        <dbReference type="ChEBI" id="CHEBI:57945"/>
        <dbReference type="EC" id="1.2.1.3"/>
    </reaction>
</comment>
<name>A0A3M7MEC7_9PLEO</name>
<evidence type="ECO:0000256" key="7">
    <source>
        <dbReference type="RuleBase" id="RU003345"/>
    </source>
</evidence>
<keyword evidence="2" id="KW-0521">NADP</keyword>
<dbReference type="CDD" id="cd07102">
    <property type="entry name" value="ALDH_EDX86601"/>
    <property type="match status" value="1"/>
</dbReference>
<dbReference type="PANTHER" id="PTHR11699">
    <property type="entry name" value="ALDEHYDE DEHYDROGENASE-RELATED"/>
    <property type="match status" value="1"/>
</dbReference>
<dbReference type="Pfam" id="PF00171">
    <property type="entry name" value="Aldedh"/>
    <property type="match status" value="1"/>
</dbReference>
<dbReference type="FunFam" id="3.40.605.10:FF:000012">
    <property type="entry name" value="NAD-dependent succinate-semialdehyde dehydrogenase"/>
    <property type="match status" value="1"/>
</dbReference>
<keyword evidence="3 7" id="KW-0560">Oxidoreductase</keyword>
<dbReference type="SUPFAM" id="SSF53720">
    <property type="entry name" value="ALDH-like"/>
    <property type="match status" value="1"/>
</dbReference>
<evidence type="ECO:0000256" key="2">
    <source>
        <dbReference type="ARBA" id="ARBA00022857"/>
    </source>
</evidence>
<feature type="active site" evidence="6">
    <location>
        <position position="246"/>
    </location>
</feature>
<reference evidence="10 11" key="1">
    <citation type="journal article" date="2014" name="PLoS ONE">
        <title>De novo Genome Assembly of the Fungal Plant Pathogen Pyrenophora semeniperda.</title>
        <authorList>
            <person name="Soliai M.M."/>
            <person name="Meyer S.E."/>
            <person name="Udall J.A."/>
            <person name="Elzinga D.E."/>
            <person name="Hermansen R.A."/>
            <person name="Bodily P.M."/>
            <person name="Hart A.A."/>
            <person name="Coleman C.E."/>
        </authorList>
    </citation>
    <scope>NUCLEOTIDE SEQUENCE [LARGE SCALE GENOMIC DNA]</scope>
    <source>
        <strain evidence="10 11">CCB06</strain>
        <tissue evidence="10">Mycelium</tissue>
    </source>
</reference>
<evidence type="ECO:0000313" key="11">
    <source>
        <dbReference type="Proteomes" id="UP000265663"/>
    </source>
</evidence>
<dbReference type="EMBL" id="KE747833">
    <property type="protein sequence ID" value="RMZ72724.1"/>
    <property type="molecule type" value="Genomic_DNA"/>
</dbReference>
<evidence type="ECO:0000256" key="1">
    <source>
        <dbReference type="ARBA" id="ARBA00009986"/>
    </source>
</evidence>
<proteinExistence type="inferred from homology"/>
<feature type="compositionally biased region" description="Basic and acidic residues" evidence="8">
    <location>
        <begin position="682"/>
        <end position="705"/>
    </location>
</feature>
<dbReference type="GO" id="GO:0004029">
    <property type="term" value="F:aldehyde dehydrogenase (NAD+) activity"/>
    <property type="evidence" value="ECO:0007669"/>
    <property type="project" value="UniProtKB-EC"/>
</dbReference>
<evidence type="ECO:0000256" key="4">
    <source>
        <dbReference type="ARBA" id="ARBA00024226"/>
    </source>
</evidence>
<feature type="region of interest" description="Disordered" evidence="8">
    <location>
        <begin position="599"/>
        <end position="621"/>
    </location>
</feature>
<keyword evidence="11" id="KW-1185">Reference proteome</keyword>
<dbReference type="InterPro" id="IPR016163">
    <property type="entry name" value="Ald_DH_C"/>
</dbReference>
<dbReference type="InterPro" id="IPR029510">
    <property type="entry name" value="Ald_DH_CS_GLU"/>
</dbReference>
<comment type="similarity">
    <text evidence="1 7">Belongs to the aldehyde dehydrogenase family.</text>
</comment>
<evidence type="ECO:0000256" key="8">
    <source>
        <dbReference type="SAM" id="MobiDB-lite"/>
    </source>
</evidence>